<dbReference type="EMBL" id="PJEO01000052">
    <property type="protein sequence ID" value="PKQ44069.1"/>
    <property type="molecule type" value="Genomic_DNA"/>
</dbReference>
<keyword evidence="3" id="KW-1185">Reference proteome</keyword>
<name>A0A2N3HGH1_9FLAO</name>
<protein>
    <submittedName>
        <fullName evidence="2">Uncharacterized protein</fullName>
    </submittedName>
</protein>
<evidence type="ECO:0000313" key="2">
    <source>
        <dbReference type="EMBL" id="PKQ44069.1"/>
    </source>
</evidence>
<organism evidence="2 3">
    <name type="scientific">Confluentibacter flavum</name>
    <dbReference type="NCBI Taxonomy" id="1909700"/>
    <lineage>
        <taxon>Bacteria</taxon>
        <taxon>Pseudomonadati</taxon>
        <taxon>Bacteroidota</taxon>
        <taxon>Flavobacteriia</taxon>
        <taxon>Flavobacteriales</taxon>
        <taxon>Flavobacteriaceae</taxon>
        <taxon>Confluentibacter</taxon>
    </lineage>
</organism>
<dbReference type="Proteomes" id="UP000233435">
    <property type="component" value="Unassembled WGS sequence"/>
</dbReference>
<dbReference type="PANTHER" id="PTHR12526">
    <property type="entry name" value="GLYCOSYLTRANSFERASE"/>
    <property type="match status" value="1"/>
</dbReference>
<proteinExistence type="predicted"/>
<dbReference type="Pfam" id="PF13692">
    <property type="entry name" value="Glyco_trans_1_4"/>
    <property type="match status" value="1"/>
</dbReference>
<reference evidence="2 3" key="1">
    <citation type="submission" date="2017-12" db="EMBL/GenBank/DDBJ databases">
        <title>Confluentibacter flavum sp. nov., isolated from the saline lake.</title>
        <authorList>
            <person name="Yu L."/>
        </authorList>
    </citation>
    <scope>NUCLEOTIDE SEQUENCE [LARGE SCALE GENOMIC DNA]</scope>
    <source>
        <strain evidence="2 3">3B</strain>
    </source>
</reference>
<evidence type="ECO:0000256" key="1">
    <source>
        <dbReference type="SAM" id="Phobius"/>
    </source>
</evidence>
<dbReference type="CDD" id="cd03811">
    <property type="entry name" value="GT4_GT28_WabH-like"/>
    <property type="match status" value="1"/>
</dbReference>
<evidence type="ECO:0000313" key="3">
    <source>
        <dbReference type="Proteomes" id="UP000233435"/>
    </source>
</evidence>
<comment type="caution">
    <text evidence="2">The sequence shown here is derived from an EMBL/GenBank/DDBJ whole genome shotgun (WGS) entry which is preliminary data.</text>
</comment>
<sequence>MKNKRKIDWFTIVTSDTFGGGAEQHQINMFHYLVNNGKNCYVICLSKRNMGCWDFMEKKGTVKYLPFGNKYVKFAFLLLFPILLYVFLTKKISYSFSTQTLINSSIGFYKRLGFLKKTKIIVRESNSIFKLMSGLKLKRYVIGYKVGYPKVDLVICQTEFMKNQLIEGLPWLAKKVNICVIDNPINLEIINQKASEDIDGLNNTEFIVAAGSLHPKKGFDILIDSFSQFHMEYPSLKLYILGEGEKRKELTEQIKLLKLEDKIVLKGFTNNVYPYFKYAKLCVMSSRIEGFPNVLLQMMSQNHKVVSTLSAGGIDNIEGLITCPVLDAQKLKKAMIHALNTNTEKNRESFDLFLEKRNYKSFIDEIVRHLN</sequence>
<dbReference type="Gene3D" id="3.40.50.2000">
    <property type="entry name" value="Glycogen Phosphorylase B"/>
    <property type="match status" value="2"/>
</dbReference>
<feature type="transmembrane region" description="Helical" evidence="1">
    <location>
        <begin position="71"/>
        <end position="88"/>
    </location>
</feature>
<dbReference type="RefSeq" id="WP_106660649.1">
    <property type="nucleotide sequence ID" value="NZ_PJEO01000052.1"/>
</dbReference>
<accession>A0A2N3HGH1</accession>
<dbReference type="SUPFAM" id="SSF53756">
    <property type="entry name" value="UDP-Glycosyltransferase/glycogen phosphorylase"/>
    <property type="match status" value="1"/>
</dbReference>
<dbReference type="AlphaFoldDB" id="A0A2N3HGH1"/>
<keyword evidence="1" id="KW-0812">Transmembrane</keyword>
<dbReference type="OrthoDB" id="798298at2"/>
<keyword evidence="1" id="KW-1133">Transmembrane helix</keyword>
<keyword evidence="1" id="KW-0472">Membrane</keyword>
<gene>
    <name evidence="2" type="ORF">CSW08_14805</name>
</gene>